<sequence length="303" mass="33915">MFGNLPLIMLLLCAVSRAGWTSTFLIPLLQARRLSFAATTRDGRKVADAETIKWTFDPKENLDTAASGNQFSQLPLAKTVLITFPLTGHGRSELLVHGYKAAHKGKDVRFIQLGSTGIWQSSSSSQIQASHWITRHSPYNKESSRAIAEDELLALEGCVLNLAGLWGGERQPKNFAGRVAKSKEDVKGKKSLHMIHGQDVARAVVAVSEKWDDAGRGQRWMLTDGFVYDWWSLFAGWADEGEADSKEDKDADREPSNIAKWAYELMVEEDERALPRSMETLGRCYDVREFWETFGLAPLKARI</sequence>
<evidence type="ECO:0000313" key="2">
    <source>
        <dbReference type="Proteomes" id="UP001281147"/>
    </source>
</evidence>
<organism evidence="1 2">
    <name type="scientific">Vermiconidia calcicola</name>
    <dbReference type="NCBI Taxonomy" id="1690605"/>
    <lineage>
        <taxon>Eukaryota</taxon>
        <taxon>Fungi</taxon>
        <taxon>Dikarya</taxon>
        <taxon>Ascomycota</taxon>
        <taxon>Pezizomycotina</taxon>
        <taxon>Dothideomycetes</taxon>
        <taxon>Dothideomycetidae</taxon>
        <taxon>Mycosphaerellales</taxon>
        <taxon>Extremaceae</taxon>
        <taxon>Vermiconidia</taxon>
    </lineage>
</organism>
<dbReference type="Proteomes" id="UP001281147">
    <property type="component" value="Unassembled WGS sequence"/>
</dbReference>
<proteinExistence type="predicted"/>
<gene>
    <name evidence="1" type="ORF">LTR37_006758</name>
</gene>
<reference evidence="1" key="1">
    <citation type="submission" date="2023-07" db="EMBL/GenBank/DDBJ databases">
        <title>Black Yeasts Isolated from many extreme environments.</title>
        <authorList>
            <person name="Coleine C."/>
            <person name="Stajich J.E."/>
            <person name="Selbmann L."/>
        </authorList>
    </citation>
    <scope>NUCLEOTIDE SEQUENCE</scope>
    <source>
        <strain evidence="1">CCFEE 5714</strain>
    </source>
</reference>
<dbReference type="EMBL" id="JAUTXU010000045">
    <property type="protein sequence ID" value="KAK3716028.1"/>
    <property type="molecule type" value="Genomic_DNA"/>
</dbReference>
<protein>
    <submittedName>
        <fullName evidence="1">Uncharacterized protein</fullName>
    </submittedName>
</protein>
<name>A0ACC3NFU5_9PEZI</name>
<accession>A0ACC3NFU5</accession>
<comment type="caution">
    <text evidence="1">The sequence shown here is derived from an EMBL/GenBank/DDBJ whole genome shotgun (WGS) entry which is preliminary data.</text>
</comment>
<keyword evidence="2" id="KW-1185">Reference proteome</keyword>
<evidence type="ECO:0000313" key="1">
    <source>
        <dbReference type="EMBL" id="KAK3716028.1"/>
    </source>
</evidence>